<dbReference type="GO" id="GO:0016709">
    <property type="term" value="F:oxidoreductase activity, acting on paired donors, with incorporation or reduction of molecular oxygen, NAD(P)H as one donor, and incorporation of one atom of oxygen"/>
    <property type="evidence" value="ECO:0007669"/>
    <property type="project" value="UniProtKB-ARBA"/>
</dbReference>
<protein>
    <submittedName>
        <fullName evidence="5">Monooxygenase FAD-binding protein</fullName>
    </submittedName>
</protein>
<dbReference type="AlphaFoldDB" id="A0A158JH78"/>
<dbReference type="Gene3D" id="3.30.9.10">
    <property type="entry name" value="D-Amino Acid Oxidase, subunit A, domain 2"/>
    <property type="match status" value="1"/>
</dbReference>
<evidence type="ECO:0000259" key="4">
    <source>
        <dbReference type="Pfam" id="PF01494"/>
    </source>
</evidence>
<name>A0A158JH78_9BURK</name>
<dbReference type="PANTHER" id="PTHR43004">
    <property type="entry name" value="TRK SYSTEM POTASSIUM UPTAKE PROTEIN"/>
    <property type="match status" value="1"/>
</dbReference>
<evidence type="ECO:0000313" key="5">
    <source>
        <dbReference type="EMBL" id="SAL67761.1"/>
    </source>
</evidence>
<evidence type="ECO:0000256" key="2">
    <source>
        <dbReference type="ARBA" id="ARBA00022630"/>
    </source>
</evidence>
<dbReference type="Gene3D" id="3.40.30.120">
    <property type="match status" value="1"/>
</dbReference>
<keyword evidence="3" id="KW-0274">FAD</keyword>
<dbReference type="Pfam" id="PF21274">
    <property type="entry name" value="Rng_hyd_C"/>
    <property type="match status" value="1"/>
</dbReference>
<accession>A0A158JH78</accession>
<dbReference type="PANTHER" id="PTHR43004:SF19">
    <property type="entry name" value="BINDING MONOOXYGENASE, PUTATIVE (JCVI)-RELATED"/>
    <property type="match status" value="1"/>
</dbReference>
<evidence type="ECO:0000313" key="6">
    <source>
        <dbReference type="Proteomes" id="UP000054977"/>
    </source>
</evidence>
<dbReference type="SUPFAM" id="SSF51905">
    <property type="entry name" value="FAD/NAD(P)-binding domain"/>
    <property type="match status" value="1"/>
</dbReference>
<keyword evidence="6" id="KW-1185">Reference proteome</keyword>
<dbReference type="PRINTS" id="PR00420">
    <property type="entry name" value="RNGMNOXGNASE"/>
</dbReference>
<evidence type="ECO:0000256" key="3">
    <source>
        <dbReference type="ARBA" id="ARBA00022827"/>
    </source>
</evidence>
<comment type="caution">
    <text evidence="5">The sequence shown here is derived from an EMBL/GenBank/DDBJ whole genome shotgun (WGS) entry which is preliminary data.</text>
</comment>
<dbReference type="GO" id="GO:0071949">
    <property type="term" value="F:FAD binding"/>
    <property type="evidence" value="ECO:0007669"/>
    <property type="project" value="InterPro"/>
</dbReference>
<feature type="domain" description="FAD-binding" evidence="4">
    <location>
        <begin position="3"/>
        <end position="372"/>
    </location>
</feature>
<proteinExistence type="predicted"/>
<dbReference type="InterPro" id="IPR036188">
    <property type="entry name" value="FAD/NAD-bd_sf"/>
</dbReference>
<dbReference type="RefSeq" id="WP_235008014.1">
    <property type="nucleotide sequence ID" value="NZ_FCNW02000094.1"/>
</dbReference>
<dbReference type="InterPro" id="IPR002938">
    <property type="entry name" value="FAD-bd"/>
</dbReference>
<comment type="cofactor">
    <cofactor evidence="1">
        <name>FAD</name>
        <dbReference type="ChEBI" id="CHEBI:57692"/>
    </cofactor>
</comment>
<dbReference type="Pfam" id="PF01494">
    <property type="entry name" value="FAD_binding_3"/>
    <property type="match status" value="1"/>
</dbReference>
<dbReference type="EMBL" id="FCNW02000094">
    <property type="protein sequence ID" value="SAL67761.1"/>
    <property type="molecule type" value="Genomic_DNA"/>
</dbReference>
<keyword evidence="5" id="KW-0560">Oxidoreductase</keyword>
<keyword evidence="5" id="KW-0503">Monooxygenase</keyword>
<organism evidence="5 6">
    <name type="scientific">Caballeronia humi</name>
    <dbReference type="NCBI Taxonomy" id="326474"/>
    <lineage>
        <taxon>Bacteria</taxon>
        <taxon>Pseudomonadati</taxon>
        <taxon>Pseudomonadota</taxon>
        <taxon>Betaproteobacteria</taxon>
        <taxon>Burkholderiales</taxon>
        <taxon>Burkholderiaceae</taxon>
        <taxon>Caballeronia</taxon>
    </lineage>
</organism>
<evidence type="ECO:0000256" key="1">
    <source>
        <dbReference type="ARBA" id="ARBA00001974"/>
    </source>
</evidence>
<keyword evidence="2" id="KW-0285">Flavoprotein</keyword>
<dbReference type="InterPro" id="IPR050641">
    <property type="entry name" value="RIFMO-like"/>
</dbReference>
<dbReference type="STRING" id="326474.AWB65_06586"/>
<gene>
    <name evidence="5" type="ORF">AWB65_06586</name>
</gene>
<reference evidence="5" key="1">
    <citation type="submission" date="2016-01" db="EMBL/GenBank/DDBJ databases">
        <authorList>
            <person name="Peeters C."/>
        </authorList>
    </citation>
    <scope>NUCLEOTIDE SEQUENCE [LARGE SCALE GENOMIC DNA]</scope>
    <source>
        <strain evidence="5">LMG 22934</strain>
    </source>
</reference>
<dbReference type="NCBIfam" id="NF004780">
    <property type="entry name" value="PRK06126.1"/>
    <property type="match status" value="1"/>
</dbReference>
<dbReference type="Gene3D" id="3.50.50.60">
    <property type="entry name" value="FAD/NAD(P)-binding domain"/>
    <property type="match status" value="1"/>
</dbReference>
<sequence length="567" mass="60665">MLDCDVIIVGGGPVGLFLAAELGQRGISVELFDAKNGTSRHPAANANSARTMEHFRRIGIASEIRSLGLPPDYAPDIAYFTSIAGHELARLHQPASRDAIEWARGHAFTWPTPEPPHRCSQLYVEPVLLDAALGNAACQVHFASRVVGISQGDESVSATVELDTTATPAAGTRTVTARYLIGCDGPRSFVRKSLGIRLEGVAGEKREFMGGQMDAVYFYAPDIYRVSGRRPAWQYWTFSPTQRALIIAVDGAGHFIMNVQTRDGEAPDADSVRRRIAEAIGADIPFEVKSTSTWTAGFALVADRFSAQRVFLAGDAAHLFTPTGGLGYNTGIDDAANLAWKLEAMIKGVAGEALGASYEAERRPAALRNTAFARGFADSIGYVQLPAAAYEPGAAGDAARAAVGDYLAFHATAEFVIPGVHLGTRYEASPLVEAEAGSPPPDSANLYLPTARAGHRAPHVWLADGRSLYDRFGQGFTLLCTKASDAHIDDSALQRAGRALPQLAVVRIDEPEVAQAYKAAFVLIRPDQHVAWRGNALDGEFEAAVLRTTGHRHEKVTPAPTELAATK</sequence>
<dbReference type="Proteomes" id="UP000054977">
    <property type="component" value="Unassembled WGS sequence"/>
</dbReference>